<name>A0AAF3F5P8_9BILA</name>
<evidence type="ECO:0000313" key="1">
    <source>
        <dbReference type="Proteomes" id="UP000887575"/>
    </source>
</evidence>
<dbReference type="Proteomes" id="UP000887575">
    <property type="component" value="Unassembled WGS sequence"/>
</dbReference>
<dbReference type="WBParaSite" id="MBELARI_LOCUS21712">
    <property type="protein sequence ID" value="MBELARI_LOCUS21712"/>
    <property type="gene ID" value="MBELARI_LOCUS21712"/>
</dbReference>
<reference evidence="2" key="1">
    <citation type="submission" date="2024-02" db="UniProtKB">
        <authorList>
            <consortium name="WormBaseParasite"/>
        </authorList>
    </citation>
    <scope>IDENTIFICATION</scope>
</reference>
<evidence type="ECO:0000313" key="2">
    <source>
        <dbReference type="WBParaSite" id="MBELARI_LOCUS21712"/>
    </source>
</evidence>
<organism evidence="1 2">
    <name type="scientific">Mesorhabditis belari</name>
    <dbReference type="NCBI Taxonomy" id="2138241"/>
    <lineage>
        <taxon>Eukaryota</taxon>
        <taxon>Metazoa</taxon>
        <taxon>Ecdysozoa</taxon>
        <taxon>Nematoda</taxon>
        <taxon>Chromadorea</taxon>
        <taxon>Rhabditida</taxon>
        <taxon>Rhabditina</taxon>
        <taxon>Rhabditomorpha</taxon>
        <taxon>Rhabditoidea</taxon>
        <taxon>Rhabditidae</taxon>
        <taxon>Mesorhabditinae</taxon>
        <taxon>Mesorhabditis</taxon>
    </lineage>
</organism>
<sequence length="74" mass="8262">MNLDVLTAVVHSQLPETSSMSLSSRIAFIMPGLKSRCEAFLLNDVSAHNVSERLKTAYELQPMGLLIVFILLNW</sequence>
<proteinExistence type="predicted"/>
<protein>
    <submittedName>
        <fullName evidence="2">Uncharacterized protein</fullName>
    </submittedName>
</protein>
<accession>A0AAF3F5P8</accession>
<keyword evidence="1" id="KW-1185">Reference proteome</keyword>
<dbReference type="AlphaFoldDB" id="A0AAF3F5P8"/>